<evidence type="ECO:0000313" key="2">
    <source>
        <dbReference type="EMBL" id="OQE10476.1"/>
    </source>
</evidence>
<accession>A0A1V6S9D1</accession>
<evidence type="ECO:0000256" key="1">
    <source>
        <dbReference type="SAM" id="MobiDB-lite"/>
    </source>
</evidence>
<sequence>MAWSSSHNHMDFSSPPQQYQSIDEDPTFFNGESATQPPIATVAELFSTEYSFWGSLLQHDSTLLYPDFPFPSTMGPLNSGYMDQGAMPDFSTTWNSTIEDPAADSHHLAENTVRGPPLEPTSIAQQPTPRKVGKIPTTRGNRPRRANKKE</sequence>
<gene>
    <name evidence="2" type="ORF">PENVUL_c004G00621</name>
</gene>
<name>A0A1V6S9D1_9EURO</name>
<dbReference type="OrthoDB" id="654211at2759"/>
<feature type="region of interest" description="Disordered" evidence="1">
    <location>
        <begin position="92"/>
        <end position="150"/>
    </location>
</feature>
<dbReference type="AlphaFoldDB" id="A0A1V6S9D1"/>
<feature type="region of interest" description="Disordered" evidence="1">
    <location>
        <begin position="1"/>
        <end position="34"/>
    </location>
</feature>
<protein>
    <submittedName>
        <fullName evidence="2">Uncharacterized protein</fullName>
    </submittedName>
</protein>
<dbReference type="STRING" id="29845.A0A1V6S9D1"/>
<organism evidence="2 3">
    <name type="scientific">Penicillium vulpinum</name>
    <dbReference type="NCBI Taxonomy" id="29845"/>
    <lineage>
        <taxon>Eukaryota</taxon>
        <taxon>Fungi</taxon>
        <taxon>Dikarya</taxon>
        <taxon>Ascomycota</taxon>
        <taxon>Pezizomycotina</taxon>
        <taxon>Eurotiomycetes</taxon>
        <taxon>Eurotiomycetidae</taxon>
        <taxon>Eurotiales</taxon>
        <taxon>Aspergillaceae</taxon>
        <taxon>Penicillium</taxon>
    </lineage>
</organism>
<feature type="compositionally biased region" description="Basic residues" evidence="1">
    <location>
        <begin position="141"/>
        <end position="150"/>
    </location>
</feature>
<keyword evidence="3" id="KW-1185">Reference proteome</keyword>
<reference evidence="3" key="1">
    <citation type="journal article" date="2017" name="Nat. Microbiol.">
        <title>Global analysis of biosynthetic gene clusters reveals vast potential of secondary metabolite production in Penicillium species.</title>
        <authorList>
            <person name="Nielsen J.C."/>
            <person name="Grijseels S."/>
            <person name="Prigent S."/>
            <person name="Ji B."/>
            <person name="Dainat J."/>
            <person name="Nielsen K.F."/>
            <person name="Frisvad J.C."/>
            <person name="Workman M."/>
            <person name="Nielsen J."/>
        </authorList>
    </citation>
    <scope>NUCLEOTIDE SEQUENCE [LARGE SCALE GENOMIC DNA]</scope>
    <source>
        <strain evidence="3">IBT 29486</strain>
    </source>
</reference>
<dbReference type="EMBL" id="MDYP01000004">
    <property type="protein sequence ID" value="OQE10476.1"/>
    <property type="molecule type" value="Genomic_DNA"/>
</dbReference>
<proteinExistence type="predicted"/>
<comment type="caution">
    <text evidence="2">The sequence shown here is derived from an EMBL/GenBank/DDBJ whole genome shotgun (WGS) entry which is preliminary data.</text>
</comment>
<evidence type="ECO:0000313" key="3">
    <source>
        <dbReference type="Proteomes" id="UP000191518"/>
    </source>
</evidence>
<dbReference type="Proteomes" id="UP000191518">
    <property type="component" value="Unassembled WGS sequence"/>
</dbReference>